<dbReference type="Proteomes" id="UP000269154">
    <property type="component" value="Unassembled WGS sequence"/>
</dbReference>
<comment type="caution">
    <text evidence="2">The sequence shown here is derived from an EMBL/GenBank/DDBJ whole genome shotgun (WGS) entry which is preliminary data.</text>
</comment>
<evidence type="ECO:0008006" key="4">
    <source>
        <dbReference type="Google" id="ProtNLM"/>
    </source>
</evidence>
<gene>
    <name evidence="2" type="ORF">D5R40_29135</name>
</gene>
<evidence type="ECO:0000313" key="2">
    <source>
        <dbReference type="EMBL" id="RQH25796.1"/>
    </source>
</evidence>
<sequence>MKDKLTQTNVARLLGVSFQRIHTLRIRNKIKFFWDANLKAWVTSEEHLQKYLTERGKRVNLSSLEEGDRRQETGDRRKITWG</sequence>
<dbReference type="EMBL" id="RCBY01000298">
    <property type="protein sequence ID" value="RQH25796.1"/>
    <property type="molecule type" value="Genomic_DNA"/>
</dbReference>
<accession>A0A3N6R489</accession>
<feature type="region of interest" description="Disordered" evidence="1">
    <location>
        <begin position="63"/>
        <end position="82"/>
    </location>
</feature>
<dbReference type="AlphaFoldDB" id="A0A3N6R489"/>
<evidence type="ECO:0000313" key="3">
    <source>
        <dbReference type="Proteomes" id="UP000269154"/>
    </source>
</evidence>
<organism evidence="2 3">
    <name type="scientific">Okeania hirsuta</name>
    <dbReference type="NCBI Taxonomy" id="1458930"/>
    <lineage>
        <taxon>Bacteria</taxon>
        <taxon>Bacillati</taxon>
        <taxon>Cyanobacteriota</taxon>
        <taxon>Cyanophyceae</taxon>
        <taxon>Oscillatoriophycideae</taxon>
        <taxon>Oscillatoriales</taxon>
        <taxon>Microcoleaceae</taxon>
        <taxon>Okeania</taxon>
    </lineage>
</organism>
<keyword evidence="3" id="KW-1185">Reference proteome</keyword>
<name>A0A3N6R489_9CYAN</name>
<protein>
    <recommendedName>
        <fullName evidence="4">DNA-binding protein</fullName>
    </recommendedName>
</protein>
<feature type="compositionally biased region" description="Basic and acidic residues" evidence="1">
    <location>
        <begin position="66"/>
        <end position="82"/>
    </location>
</feature>
<evidence type="ECO:0000256" key="1">
    <source>
        <dbReference type="SAM" id="MobiDB-lite"/>
    </source>
</evidence>
<reference evidence="2 3" key="1">
    <citation type="journal article" date="2018" name="ACS Chem. Biol.">
        <title>Ketoreductase domain dysfunction expands chemodiversity: malyngamide biosynthesis in the cyanobacterium Okeania hirsuta.</title>
        <authorList>
            <person name="Moss N.A."/>
            <person name="Leao T."/>
            <person name="Rankin M."/>
            <person name="McCullough T.M."/>
            <person name="Qu P."/>
            <person name="Korobeynikov A."/>
            <person name="Smith J.L."/>
            <person name="Gerwick L."/>
            <person name="Gerwick W.H."/>
        </authorList>
    </citation>
    <scope>NUCLEOTIDE SEQUENCE [LARGE SCALE GENOMIC DNA]</scope>
    <source>
        <strain evidence="2 3">PAB10Feb10-1</strain>
    </source>
</reference>
<proteinExistence type="predicted"/>
<feature type="non-terminal residue" evidence="2">
    <location>
        <position position="82"/>
    </location>
</feature>